<dbReference type="InterPro" id="IPR036291">
    <property type="entry name" value="NAD(P)-bd_dom_sf"/>
</dbReference>
<dbReference type="GO" id="GO:0016491">
    <property type="term" value="F:oxidoreductase activity"/>
    <property type="evidence" value="ECO:0007669"/>
    <property type="project" value="UniProtKB-KW"/>
</dbReference>
<dbReference type="Gene3D" id="3.40.50.720">
    <property type="entry name" value="NAD(P)-binding Rossmann-like Domain"/>
    <property type="match status" value="1"/>
</dbReference>
<dbReference type="PRINTS" id="PR00081">
    <property type="entry name" value="GDHRDH"/>
</dbReference>
<keyword evidence="5" id="KW-0521">NADP</keyword>
<dbReference type="PANTHER" id="PTHR43086">
    <property type="entry name" value="VERY-LONG-CHAIN 3-OXOOACYL-COA REDUCTASE"/>
    <property type="match status" value="1"/>
</dbReference>
<evidence type="ECO:0000256" key="5">
    <source>
        <dbReference type="ARBA" id="ARBA00022857"/>
    </source>
</evidence>
<sequence>MRIAVVTGASSGMGKEFARQLGYFYKNLDEIWVIARRKERLEALKKQCRVPVRVFEGDLLKKQVYKEYYRSLKAFCPDVRMLVNSAGFGKSGSFTDIAGEGKKIQTDMVDLNCRALTRMTQMTLPWMSRGSRIINLASAAAFCPQNGFAVYAATKAYVLSFSRALGSELRHSGIYVTAVCPGPVDTEFFSVSGELTDPLKKLTLAGAKEVVRKALTDSRRKRAVSVYGAGMKAARLGAKLLPHSLILKAEEFVTK</sequence>
<evidence type="ECO:0000256" key="3">
    <source>
        <dbReference type="ARBA" id="ARBA00022516"/>
    </source>
</evidence>
<dbReference type="InterPro" id="IPR020904">
    <property type="entry name" value="Sc_DH/Rdtase_CS"/>
</dbReference>
<reference evidence="10" key="1">
    <citation type="journal article" date="2021" name="PeerJ">
        <title>Extensive microbial diversity within the chicken gut microbiome revealed by metagenomics and culture.</title>
        <authorList>
            <person name="Gilroy R."/>
            <person name="Ravi A."/>
            <person name="Getino M."/>
            <person name="Pursley I."/>
            <person name="Horton D.L."/>
            <person name="Alikhan N.F."/>
            <person name="Baker D."/>
            <person name="Gharbi K."/>
            <person name="Hall N."/>
            <person name="Watson M."/>
            <person name="Adriaenssens E.M."/>
            <person name="Foster-Nyarko E."/>
            <person name="Jarju S."/>
            <person name="Secka A."/>
            <person name="Antonio M."/>
            <person name="Oren A."/>
            <person name="Chaudhuri R.R."/>
            <person name="La Ragione R."/>
            <person name="Hildebrand F."/>
            <person name="Pallen M.J."/>
        </authorList>
    </citation>
    <scope>NUCLEOTIDE SEQUENCE</scope>
    <source>
        <strain evidence="10">ChiSjej5B23-15282</strain>
    </source>
</reference>
<proteinExistence type="inferred from homology"/>
<evidence type="ECO:0000256" key="4">
    <source>
        <dbReference type="ARBA" id="ARBA00022832"/>
    </source>
</evidence>
<dbReference type="PRINTS" id="PR00080">
    <property type="entry name" value="SDRFAMILY"/>
</dbReference>
<dbReference type="Pfam" id="PF00106">
    <property type="entry name" value="adh_short"/>
    <property type="match status" value="1"/>
</dbReference>
<comment type="pathway">
    <text evidence="1">Lipid metabolism; fatty acid biosynthesis.</text>
</comment>
<evidence type="ECO:0000256" key="8">
    <source>
        <dbReference type="ARBA" id="ARBA00023160"/>
    </source>
</evidence>
<dbReference type="PROSITE" id="PS00061">
    <property type="entry name" value="ADH_SHORT"/>
    <property type="match status" value="1"/>
</dbReference>
<keyword evidence="4" id="KW-0276">Fatty acid metabolism</keyword>
<dbReference type="EMBL" id="DXFA01000141">
    <property type="protein sequence ID" value="HIX48960.1"/>
    <property type="molecule type" value="Genomic_DNA"/>
</dbReference>
<evidence type="ECO:0000256" key="1">
    <source>
        <dbReference type="ARBA" id="ARBA00005194"/>
    </source>
</evidence>
<dbReference type="PIRSF" id="PIRSF000126">
    <property type="entry name" value="11-beta-HSD1"/>
    <property type="match status" value="1"/>
</dbReference>
<comment type="caution">
    <text evidence="10">The sequence shown here is derived from an EMBL/GenBank/DDBJ whole genome shotgun (WGS) entry which is preliminary data.</text>
</comment>
<evidence type="ECO:0000256" key="9">
    <source>
        <dbReference type="RuleBase" id="RU000363"/>
    </source>
</evidence>
<organism evidence="10 11">
    <name type="scientific">Candidatus Mediterraneibacter caccavium</name>
    <dbReference type="NCBI Taxonomy" id="2838661"/>
    <lineage>
        <taxon>Bacteria</taxon>
        <taxon>Bacillati</taxon>
        <taxon>Bacillota</taxon>
        <taxon>Clostridia</taxon>
        <taxon>Lachnospirales</taxon>
        <taxon>Lachnospiraceae</taxon>
        <taxon>Mediterraneibacter</taxon>
    </lineage>
</organism>
<dbReference type="PANTHER" id="PTHR43086:SF2">
    <property type="entry name" value="HYDROXYSTEROID DEHYDROGENASE-LIKE PROTEIN 1"/>
    <property type="match status" value="1"/>
</dbReference>
<evidence type="ECO:0000313" key="10">
    <source>
        <dbReference type="EMBL" id="HIX48960.1"/>
    </source>
</evidence>
<dbReference type="GO" id="GO:0030497">
    <property type="term" value="P:fatty acid elongation"/>
    <property type="evidence" value="ECO:0007669"/>
    <property type="project" value="TreeGrafter"/>
</dbReference>
<evidence type="ECO:0000256" key="2">
    <source>
        <dbReference type="ARBA" id="ARBA00006484"/>
    </source>
</evidence>
<keyword evidence="7" id="KW-0443">Lipid metabolism</keyword>
<comment type="similarity">
    <text evidence="2 9">Belongs to the short-chain dehydrogenases/reductases (SDR) family.</text>
</comment>
<keyword evidence="6" id="KW-0560">Oxidoreductase</keyword>
<evidence type="ECO:0000256" key="7">
    <source>
        <dbReference type="ARBA" id="ARBA00023098"/>
    </source>
</evidence>
<dbReference type="AlphaFoldDB" id="A0A9D1VYG9"/>
<protein>
    <submittedName>
        <fullName evidence="10">SDR family NAD(P)-dependent oxidoreductase</fullName>
    </submittedName>
</protein>
<evidence type="ECO:0000313" key="11">
    <source>
        <dbReference type="Proteomes" id="UP000824243"/>
    </source>
</evidence>
<name>A0A9D1VYG9_9FIRM</name>
<keyword evidence="8" id="KW-0275">Fatty acid biosynthesis</keyword>
<reference evidence="10" key="2">
    <citation type="submission" date="2021-04" db="EMBL/GenBank/DDBJ databases">
        <authorList>
            <person name="Gilroy R."/>
        </authorList>
    </citation>
    <scope>NUCLEOTIDE SEQUENCE</scope>
    <source>
        <strain evidence="10">ChiSjej5B23-15282</strain>
    </source>
</reference>
<dbReference type="Proteomes" id="UP000824243">
    <property type="component" value="Unassembled WGS sequence"/>
</dbReference>
<gene>
    <name evidence="10" type="ORF">H9981_08130</name>
</gene>
<evidence type="ECO:0000256" key="6">
    <source>
        <dbReference type="ARBA" id="ARBA00023002"/>
    </source>
</evidence>
<dbReference type="InterPro" id="IPR002347">
    <property type="entry name" value="SDR_fam"/>
</dbReference>
<accession>A0A9D1VYG9</accession>
<keyword evidence="3" id="KW-0444">Lipid biosynthesis</keyword>
<dbReference type="SUPFAM" id="SSF51735">
    <property type="entry name" value="NAD(P)-binding Rossmann-fold domains"/>
    <property type="match status" value="1"/>
</dbReference>